<dbReference type="GeneID" id="27357791"/>
<dbReference type="AlphaFoldDB" id="A0A0D2E2Y2"/>
<dbReference type="RefSeq" id="XP_016262350.1">
    <property type="nucleotide sequence ID" value="XM_016406746.1"/>
</dbReference>
<evidence type="ECO:0000313" key="2">
    <source>
        <dbReference type="Proteomes" id="UP000053342"/>
    </source>
</evidence>
<accession>A0A0D2E2Y2</accession>
<organism evidence="1 2">
    <name type="scientific">Exophiala oligosperma</name>
    <dbReference type="NCBI Taxonomy" id="215243"/>
    <lineage>
        <taxon>Eukaryota</taxon>
        <taxon>Fungi</taxon>
        <taxon>Dikarya</taxon>
        <taxon>Ascomycota</taxon>
        <taxon>Pezizomycotina</taxon>
        <taxon>Eurotiomycetes</taxon>
        <taxon>Chaetothyriomycetidae</taxon>
        <taxon>Chaetothyriales</taxon>
        <taxon>Herpotrichiellaceae</taxon>
        <taxon>Exophiala</taxon>
    </lineage>
</organism>
<gene>
    <name evidence="1" type="ORF">PV06_05717</name>
</gene>
<dbReference type="VEuPathDB" id="FungiDB:PV06_05717"/>
<name>A0A0D2E2Y2_9EURO</name>
<proteinExistence type="predicted"/>
<dbReference type="Proteomes" id="UP000053342">
    <property type="component" value="Unassembled WGS sequence"/>
</dbReference>
<dbReference type="HOGENOM" id="CLU_1261525_0_0_1"/>
<evidence type="ECO:0000313" key="1">
    <source>
        <dbReference type="EMBL" id="KIW42134.1"/>
    </source>
</evidence>
<reference evidence="1 2" key="1">
    <citation type="submission" date="2015-01" db="EMBL/GenBank/DDBJ databases">
        <title>The Genome Sequence of Exophiala oligosperma CBS72588.</title>
        <authorList>
            <consortium name="The Broad Institute Genomics Platform"/>
            <person name="Cuomo C."/>
            <person name="de Hoog S."/>
            <person name="Gorbushina A."/>
            <person name="Stielow B."/>
            <person name="Teixiera M."/>
            <person name="Abouelleil A."/>
            <person name="Chapman S.B."/>
            <person name="Priest M."/>
            <person name="Young S.K."/>
            <person name="Wortman J."/>
            <person name="Nusbaum C."/>
            <person name="Birren B."/>
        </authorList>
    </citation>
    <scope>NUCLEOTIDE SEQUENCE [LARGE SCALE GENOMIC DNA]</scope>
    <source>
        <strain evidence="1 2">CBS 72588</strain>
    </source>
</reference>
<protein>
    <submittedName>
        <fullName evidence="1">Uncharacterized protein</fullName>
    </submittedName>
</protein>
<dbReference type="EMBL" id="KN847336">
    <property type="protein sequence ID" value="KIW42134.1"/>
    <property type="molecule type" value="Genomic_DNA"/>
</dbReference>
<sequence>MVNVVDHSLGIRHMSTSNKNQITVRPRQYASYALRALMLAFARYTSNQFPVTTLLVARNGTDDEGSAICYPAADPSSTEDWLIRVIHMPRATTNPSHSTLSTVVELLRWSRVYRSENEYVFCTTGYLGVRAQKERTPSFSLGSGKGLRPYNPVGFIFTPISTRVPHRTRSRVLATSLSTGLRSGARASPQLNFHSLRSGYSLHSAYTSYGSSQTPNMAV</sequence>
<keyword evidence="2" id="KW-1185">Reference proteome</keyword>